<keyword evidence="2" id="KW-0472">Membrane</keyword>
<dbReference type="OrthoDB" id="9049620at2759"/>
<keyword evidence="2" id="KW-0812">Transmembrane</keyword>
<organism evidence="3 4">
    <name type="scientific">Panicum hallii var. hallii</name>
    <dbReference type="NCBI Taxonomy" id="1504633"/>
    <lineage>
        <taxon>Eukaryota</taxon>
        <taxon>Viridiplantae</taxon>
        <taxon>Streptophyta</taxon>
        <taxon>Embryophyta</taxon>
        <taxon>Tracheophyta</taxon>
        <taxon>Spermatophyta</taxon>
        <taxon>Magnoliopsida</taxon>
        <taxon>Liliopsida</taxon>
        <taxon>Poales</taxon>
        <taxon>Poaceae</taxon>
        <taxon>PACMAD clade</taxon>
        <taxon>Panicoideae</taxon>
        <taxon>Panicodae</taxon>
        <taxon>Paniceae</taxon>
        <taxon>Panicinae</taxon>
        <taxon>Panicum</taxon>
        <taxon>Panicum sect. Panicum</taxon>
    </lineage>
</organism>
<feature type="transmembrane region" description="Helical" evidence="2">
    <location>
        <begin position="46"/>
        <end position="65"/>
    </location>
</feature>
<accession>A0A2T7DWK4</accession>
<name>A0A2T7DWK4_9POAL</name>
<evidence type="ECO:0000313" key="4">
    <source>
        <dbReference type="Proteomes" id="UP000244336"/>
    </source>
</evidence>
<dbReference type="EMBL" id="CM009752">
    <property type="protein sequence ID" value="PUZ59954.1"/>
    <property type="molecule type" value="Genomic_DNA"/>
</dbReference>
<evidence type="ECO:0000256" key="2">
    <source>
        <dbReference type="SAM" id="Phobius"/>
    </source>
</evidence>
<evidence type="ECO:0000313" key="3">
    <source>
        <dbReference type="EMBL" id="PUZ59954.1"/>
    </source>
</evidence>
<dbReference type="AlphaFoldDB" id="A0A2T7DWK4"/>
<keyword evidence="4" id="KW-1185">Reference proteome</keyword>
<gene>
    <name evidence="3" type="ORF">GQ55_4G084500</name>
</gene>
<sequence length="68" mass="8168">MILKPSLPPGTKQLTRRGHNNSSIGMNKLRIHDSLISIHMKTKHIFFFYPLIFEHYSITHMYILWFRI</sequence>
<protein>
    <submittedName>
        <fullName evidence="3">Uncharacterized protein</fullName>
    </submittedName>
</protein>
<dbReference type="Proteomes" id="UP000244336">
    <property type="component" value="Chromosome 4"/>
</dbReference>
<keyword evidence="2" id="KW-1133">Transmembrane helix</keyword>
<reference evidence="3 4" key="1">
    <citation type="submission" date="2018-04" db="EMBL/GenBank/DDBJ databases">
        <title>WGS assembly of Panicum hallii var. hallii HAL2.</title>
        <authorList>
            <person name="Lovell J."/>
            <person name="Jenkins J."/>
            <person name="Lowry D."/>
            <person name="Mamidi S."/>
            <person name="Sreedasyam A."/>
            <person name="Weng X."/>
            <person name="Barry K."/>
            <person name="Bonette J."/>
            <person name="Campitelli B."/>
            <person name="Daum C."/>
            <person name="Gordon S."/>
            <person name="Gould B."/>
            <person name="Lipzen A."/>
            <person name="MacQueen A."/>
            <person name="Palacio-Mejia J."/>
            <person name="Plott C."/>
            <person name="Shakirov E."/>
            <person name="Shu S."/>
            <person name="Yoshinaga Y."/>
            <person name="Zane M."/>
            <person name="Rokhsar D."/>
            <person name="Grimwood J."/>
            <person name="Schmutz J."/>
            <person name="Juenger T."/>
        </authorList>
    </citation>
    <scope>NUCLEOTIDE SEQUENCE [LARGE SCALE GENOMIC DNA]</scope>
    <source>
        <strain evidence="4">cv. HAL2</strain>
    </source>
</reference>
<feature type="region of interest" description="Disordered" evidence="1">
    <location>
        <begin position="1"/>
        <end position="25"/>
    </location>
</feature>
<dbReference type="Gramene" id="PUZ59954">
    <property type="protein sequence ID" value="PUZ59954"/>
    <property type="gene ID" value="GQ55_4G084500"/>
</dbReference>
<evidence type="ECO:0000256" key="1">
    <source>
        <dbReference type="SAM" id="MobiDB-lite"/>
    </source>
</evidence>
<proteinExistence type="predicted"/>